<dbReference type="Proteomes" id="UP000250163">
    <property type="component" value="Chromosome MORIYA"/>
</dbReference>
<gene>
    <name evidence="1" type="ORF">MORIYA_3941</name>
</gene>
<dbReference type="KEGG" id="mya:MORIYA_3941"/>
<proteinExistence type="predicted"/>
<reference evidence="2" key="1">
    <citation type="submission" date="2018-05" db="EMBL/GenBank/DDBJ databases">
        <authorList>
            <person name="Cea G.-C."/>
            <person name="William W."/>
        </authorList>
    </citation>
    <scope>NUCLEOTIDE SEQUENCE [LARGE SCALE GENOMIC DNA]</scope>
    <source>
        <strain evidence="2">DB21MT 5</strain>
    </source>
</reference>
<name>A0A330LUH3_9GAMM</name>
<evidence type="ECO:0000313" key="2">
    <source>
        <dbReference type="Proteomes" id="UP000250163"/>
    </source>
</evidence>
<keyword evidence="2" id="KW-1185">Reference proteome</keyword>
<organism evidence="1 2">
    <name type="scientific">Moritella yayanosii</name>
    <dbReference type="NCBI Taxonomy" id="69539"/>
    <lineage>
        <taxon>Bacteria</taxon>
        <taxon>Pseudomonadati</taxon>
        <taxon>Pseudomonadota</taxon>
        <taxon>Gammaproteobacteria</taxon>
        <taxon>Alteromonadales</taxon>
        <taxon>Moritellaceae</taxon>
        <taxon>Moritella</taxon>
    </lineage>
</organism>
<accession>A0A330LUH3</accession>
<dbReference type="AlphaFoldDB" id="A0A330LUH3"/>
<protein>
    <submittedName>
        <fullName evidence="1">Uncharacterized protein</fullName>
    </submittedName>
</protein>
<dbReference type="RefSeq" id="WP_232011677.1">
    <property type="nucleotide sequence ID" value="NZ_LS483250.1"/>
</dbReference>
<evidence type="ECO:0000313" key="1">
    <source>
        <dbReference type="EMBL" id="SQD80393.1"/>
    </source>
</evidence>
<dbReference type="EMBL" id="LS483250">
    <property type="protein sequence ID" value="SQD80393.1"/>
    <property type="molecule type" value="Genomic_DNA"/>
</dbReference>
<sequence>MKVGGELPTGFRTGNIRMTNISDATGYLINNTNSDHKYAPKQLHLFMDVAMIIDAVSEIDLKILGVDNAHAQISFHMEAYTAAETPTPAADVMSPVFQSAYPHTNTQHFSLGDNVTITYNEPLEFRH</sequence>